<organism evidence="4 5">
    <name type="scientific">Larinioides sclopetarius</name>
    <dbReference type="NCBI Taxonomy" id="280406"/>
    <lineage>
        <taxon>Eukaryota</taxon>
        <taxon>Metazoa</taxon>
        <taxon>Ecdysozoa</taxon>
        <taxon>Arthropoda</taxon>
        <taxon>Chelicerata</taxon>
        <taxon>Arachnida</taxon>
        <taxon>Araneae</taxon>
        <taxon>Araneomorphae</taxon>
        <taxon>Entelegynae</taxon>
        <taxon>Araneoidea</taxon>
        <taxon>Araneidae</taxon>
        <taxon>Larinioides</taxon>
    </lineage>
</organism>
<protein>
    <recommendedName>
        <fullName evidence="3">Sulfotransferase domain-containing protein</fullName>
    </recommendedName>
</protein>
<gene>
    <name evidence="4" type="ORF">LARSCL_LOCUS3614</name>
</gene>
<evidence type="ECO:0000313" key="5">
    <source>
        <dbReference type="Proteomes" id="UP001497382"/>
    </source>
</evidence>
<dbReference type="GO" id="GO:0008146">
    <property type="term" value="F:sulfotransferase activity"/>
    <property type="evidence" value="ECO:0007669"/>
    <property type="project" value="InterPro"/>
</dbReference>
<dbReference type="Proteomes" id="UP001497382">
    <property type="component" value="Unassembled WGS sequence"/>
</dbReference>
<dbReference type="InterPro" id="IPR051589">
    <property type="entry name" value="Sialate-O-sulfotransferase"/>
</dbReference>
<comment type="similarity">
    <text evidence="1">Belongs to the WSCD family.</text>
</comment>
<keyword evidence="2" id="KW-0472">Membrane</keyword>
<accession>A0AAV1Z749</accession>
<keyword evidence="2" id="KW-1133">Transmembrane helix</keyword>
<dbReference type="PANTHER" id="PTHR45964">
    <property type="entry name" value="WSCD FAMILY MEMBER CG9164"/>
    <property type="match status" value="1"/>
</dbReference>
<reference evidence="4 5" key="1">
    <citation type="submission" date="2024-04" db="EMBL/GenBank/DDBJ databases">
        <authorList>
            <person name="Rising A."/>
            <person name="Reimegard J."/>
            <person name="Sonavane S."/>
            <person name="Akerstrom W."/>
            <person name="Nylinder S."/>
            <person name="Hedman E."/>
            <person name="Kallberg Y."/>
        </authorList>
    </citation>
    <scope>NUCLEOTIDE SEQUENCE [LARGE SCALE GENOMIC DNA]</scope>
</reference>
<keyword evidence="2" id="KW-0812">Transmembrane</keyword>
<dbReference type="SUPFAM" id="SSF52540">
    <property type="entry name" value="P-loop containing nucleoside triphosphate hydrolases"/>
    <property type="match status" value="1"/>
</dbReference>
<proteinExistence type="inferred from homology"/>
<dbReference type="EMBL" id="CAXIEN010000028">
    <property type="protein sequence ID" value="CAL1267346.1"/>
    <property type="molecule type" value="Genomic_DNA"/>
</dbReference>
<evidence type="ECO:0000256" key="1">
    <source>
        <dbReference type="ARBA" id="ARBA00010236"/>
    </source>
</evidence>
<evidence type="ECO:0000256" key="2">
    <source>
        <dbReference type="SAM" id="Phobius"/>
    </source>
</evidence>
<comment type="caution">
    <text evidence="4">The sequence shown here is derived from an EMBL/GenBank/DDBJ whole genome shotgun (WGS) entry which is preliminary data.</text>
</comment>
<dbReference type="PANTHER" id="PTHR45964:SF5">
    <property type="entry name" value="WSCD FAMILY MEMBER CG9164"/>
    <property type="match status" value="1"/>
</dbReference>
<dbReference type="Gene3D" id="3.40.50.300">
    <property type="entry name" value="P-loop containing nucleotide triphosphate hydrolases"/>
    <property type="match status" value="1"/>
</dbReference>
<dbReference type="AlphaFoldDB" id="A0AAV1Z749"/>
<dbReference type="Pfam" id="PF00685">
    <property type="entry name" value="Sulfotransfer_1"/>
    <property type="match status" value="1"/>
</dbReference>
<keyword evidence="5" id="KW-1185">Reference proteome</keyword>
<evidence type="ECO:0000259" key="3">
    <source>
        <dbReference type="Pfam" id="PF00685"/>
    </source>
</evidence>
<sequence>METKRRMTEKRHPLSSTSKHFRRVLYGLIGIVLSSYVVLFILVVSRHIDQSAQNEVRRALTEESKQKSKVLKPVSLVGGIGHSLLRMERYQERWAAMARVLNTNEGRSHHIRKRINVCAQPKFKNPPGPMVALASFPGSGNTWIRFLVQQATGILTGSVYRDYSLKRNGFPAESVANGSVLTIKTHEWGETTRQKFQKAVLLIRDPFGCLVAEFNRRAGGHVGHASPEKFHRGNAWPNFVATHSKLWMESILDWLQFDGPLLILRYETITQELPGQLIRLLKFLDANVTWNAFQCIIRNRDGIFRRAKKQLNFELFDDSMKRTIEGYKAIVETALRYHEQGVKFDIHNTTLLQSSANNGSNFEVMPMTYIEKGQNENGS</sequence>
<evidence type="ECO:0000313" key="4">
    <source>
        <dbReference type="EMBL" id="CAL1267346.1"/>
    </source>
</evidence>
<feature type="transmembrane region" description="Helical" evidence="2">
    <location>
        <begin position="21"/>
        <end position="44"/>
    </location>
</feature>
<feature type="domain" description="Sulfotransferase" evidence="3">
    <location>
        <begin position="181"/>
        <end position="299"/>
    </location>
</feature>
<dbReference type="InterPro" id="IPR027417">
    <property type="entry name" value="P-loop_NTPase"/>
</dbReference>
<name>A0AAV1Z749_9ARAC</name>
<dbReference type="InterPro" id="IPR000863">
    <property type="entry name" value="Sulfotransferase_dom"/>
</dbReference>